<feature type="compositionally biased region" description="Polar residues" evidence="1">
    <location>
        <begin position="49"/>
        <end position="63"/>
    </location>
</feature>
<dbReference type="Gene3D" id="2.160.20.10">
    <property type="entry name" value="Single-stranded right-handed beta-helix, Pectin lyase-like"/>
    <property type="match status" value="1"/>
</dbReference>
<feature type="region of interest" description="Disordered" evidence="1">
    <location>
        <begin position="41"/>
        <end position="66"/>
    </location>
</feature>
<evidence type="ECO:0000313" key="3">
    <source>
        <dbReference type="Proteomes" id="UP000199365"/>
    </source>
</evidence>
<proteinExistence type="predicted"/>
<dbReference type="InterPro" id="IPR011050">
    <property type="entry name" value="Pectin_lyase_fold/virulence"/>
</dbReference>
<dbReference type="STRING" id="157910.SAMN05445850_4039"/>
<protein>
    <recommendedName>
        <fullName evidence="4">Pectate lyase superfamily protein</fullName>
    </recommendedName>
</protein>
<organism evidence="2 3">
    <name type="scientific">Paraburkholderia tuberum</name>
    <dbReference type="NCBI Taxonomy" id="157910"/>
    <lineage>
        <taxon>Bacteria</taxon>
        <taxon>Pseudomonadati</taxon>
        <taxon>Pseudomonadota</taxon>
        <taxon>Betaproteobacteria</taxon>
        <taxon>Burkholderiales</taxon>
        <taxon>Burkholderiaceae</taxon>
        <taxon>Paraburkholderia</taxon>
    </lineage>
</organism>
<dbReference type="AlphaFoldDB" id="A0A1H1J2B7"/>
<evidence type="ECO:0000256" key="1">
    <source>
        <dbReference type="SAM" id="MobiDB-lite"/>
    </source>
</evidence>
<accession>A0A1H1J2B7</accession>
<dbReference type="RefSeq" id="WP_090806282.1">
    <property type="nucleotide sequence ID" value="NZ_FNKX01000002.1"/>
</dbReference>
<dbReference type="InterPro" id="IPR012334">
    <property type="entry name" value="Pectin_lyas_fold"/>
</dbReference>
<gene>
    <name evidence="2" type="ORF">SAMN05445850_4039</name>
</gene>
<dbReference type="Proteomes" id="UP000199365">
    <property type="component" value="Unassembled WGS sequence"/>
</dbReference>
<reference evidence="3" key="1">
    <citation type="submission" date="2016-10" db="EMBL/GenBank/DDBJ databases">
        <authorList>
            <person name="Varghese N."/>
            <person name="Submissions S."/>
        </authorList>
    </citation>
    <scope>NUCLEOTIDE SEQUENCE [LARGE SCALE GENOMIC DNA]</scope>
    <source>
        <strain evidence="3">DUS833</strain>
    </source>
</reference>
<dbReference type="SUPFAM" id="SSF51126">
    <property type="entry name" value="Pectin lyase-like"/>
    <property type="match status" value="1"/>
</dbReference>
<keyword evidence="3" id="KW-1185">Reference proteome</keyword>
<name>A0A1H1J2B7_9BURK</name>
<evidence type="ECO:0000313" key="2">
    <source>
        <dbReference type="EMBL" id="SDR44111.1"/>
    </source>
</evidence>
<dbReference type="EMBL" id="FNKX01000002">
    <property type="protein sequence ID" value="SDR44111.1"/>
    <property type="molecule type" value="Genomic_DNA"/>
</dbReference>
<sequence>MADFQEKLRLAGDALKNRRGALRRIVAACFGLSGASAQAAQRQASGLQPSHTQSGSTSMQPVSDLSPDDRVIVSRSSLAYTEIRHLAEFVLAQGPIQGYASLRDYGGPLTRLLVFQHAAGERDLDAAYYWLDPTDVLSRDNGGTVLVSKSGKRWKRVFEGDIHARWFGARGDGTTDDGDAINRAVAFAGSLYASTGRTQCVVLDNGTFYLAAARGTLAIPCHDDGTVKQGKGSRLPSEPAMRQPYCVGVWPGVKLYGHNAVVKGNYRYGMADASQPVTFGLLDQFDTAMDAGLENLTCVDCFMAFGALSATLAGCIFDRLHFIGCGVGIYAAVLEQCTFSNIEALRTGVPVLVGGQWVDRNDDYNERGGFADKCTIINVRNIYDRVYGDDERKIDQWFDATFFKSINSERRLSAPTNAASPARAYPYRGICGFCIRVMARYARPSNSNVFMQITHAYSPRPAVLVDACQSAVFNGVYMERVGYRDHRKRTGAVGAGWDDPYLGHGVLVPAFIGELDVSSCVSGVNIQQSFGVSVVRSDGPVGSVQSSDCVFKEPQPRYTLPATTFTDDVTIRSGALRALEDARHRIGGLGLYTVHFDGGSFDTEISCPKDEEGHAVMVLVSRDANRVESASSGLYLLQLSRNSTSAPVGTLVSGSDVLRFAVSPRNMLELRATVHGAHHVVMIGNRPFET</sequence>
<evidence type="ECO:0008006" key="4">
    <source>
        <dbReference type="Google" id="ProtNLM"/>
    </source>
</evidence>